<dbReference type="PANTHER" id="PTHR33908:SF11">
    <property type="entry name" value="MEMBRANE PROTEIN"/>
    <property type="match status" value="1"/>
</dbReference>
<reference evidence="10 11" key="1">
    <citation type="journal article" date="2007" name="Int. J. Syst. Evol. Microbiol.">
        <title>Paenibacillus ginsengarvi sp. nov., isolated from soil from ginseng cultivation.</title>
        <authorList>
            <person name="Yoon M.H."/>
            <person name="Ten L.N."/>
            <person name="Im W.T."/>
        </authorList>
    </citation>
    <scope>NUCLEOTIDE SEQUENCE [LARGE SCALE GENOMIC DNA]</scope>
    <source>
        <strain evidence="10 11">KCTC 13059</strain>
    </source>
</reference>
<keyword evidence="6 8" id="KW-1133">Transmembrane helix</keyword>
<accession>A0A3B0C231</accession>
<sequence length="422" mass="48618">MELFDSVYKLYNQYKDRDFVYWIPLVLFTLAVKVRYFWLLMKSGRGIPESEDSDWYIAYAHSLMTHFRIGLNMDEIMYAGYNLLLTALLALFKDPVAVVFIQVLTASFSVILVYKIAKLLFNRTTAVIASLIYGYSWDITLWSTYLLTDSFFISLLLLCVYFLLQTFETGKKTYKWLFIATSLYMLVFRPAGVMTLMFVMAYAFIRMDKTKLVAFLRKYRLLIGGVLVAGLAVFVFALASGRLEPLLESMQLNAKKVLYNMYAEGWIYDKPSGYDYHFTPDYTIDIANSLILSFFIHNWDHILILYGRRSIAFLGRWVWDPEARSGMLTYVRHLVPIALFAVGTVAAAVNGLFRRASVIWLVIAAVFLFCVLFFIDGLYRYKAPGIPFIAIAVAYGADRTVRGIFVVAKKYTGMLLWDKGKY</sequence>
<dbReference type="RefSeq" id="WP_120749695.1">
    <property type="nucleotide sequence ID" value="NZ_RBAH01000019.1"/>
</dbReference>
<feature type="transmembrane region" description="Helical" evidence="8">
    <location>
        <begin position="76"/>
        <end position="92"/>
    </location>
</feature>
<feature type="transmembrane region" description="Helical" evidence="8">
    <location>
        <begin position="98"/>
        <end position="121"/>
    </location>
</feature>
<keyword evidence="5 8" id="KW-0812">Transmembrane</keyword>
<dbReference type="InterPro" id="IPR038731">
    <property type="entry name" value="RgtA/B/C-like"/>
</dbReference>
<comment type="subcellular location">
    <subcellularLocation>
        <location evidence="1">Cell membrane</location>
        <topology evidence="1">Multi-pass membrane protein</topology>
    </subcellularLocation>
</comment>
<evidence type="ECO:0000256" key="4">
    <source>
        <dbReference type="ARBA" id="ARBA00022679"/>
    </source>
</evidence>
<gene>
    <name evidence="10" type="ORF">D7M11_23415</name>
</gene>
<feature type="transmembrane region" description="Helical" evidence="8">
    <location>
        <begin position="142"/>
        <end position="164"/>
    </location>
</feature>
<dbReference type="InterPro" id="IPR050297">
    <property type="entry name" value="LipidA_mod_glycosyltrf_83"/>
</dbReference>
<comment type="caution">
    <text evidence="10">The sequence shown here is derived from an EMBL/GenBank/DDBJ whole genome shotgun (WGS) entry which is preliminary data.</text>
</comment>
<evidence type="ECO:0000259" key="9">
    <source>
        <dbReference type="Pfam" id="PF13231"/>
    </source>
</evidence>
<feature type="transmembrane region" description="Helical" evidence="8">
    <location>
        <begin position="176"/>
        <end position="200"/>
    </location>
</feature>
<protein>
    <recommendedName>
        <fullName evidence="9">Glycosyltransferase RgtA/B/C/D-like domain-containing protein</fullName>
    </recommendedName>
</protein>
<keyword evidence="4" id="KW-0808">Transferase</keyword>
<feature type="transmembrane region" description="Helical" evidence="8">
    <location>
        <begin position="359"/>
        <end position="379"/>
    </location>
</feature>
<dbReference type="GO" id="GO:0016763">
    <property type="term" value="F:pentosyltransferase activity"/>
    <property type="evidence" value="ECO:0007669"/>
    <property type="project" value="TreeGrafter"/>
</dbReference>
<evidence type="ECO:0000256" key="8">
    <source>
        <dbReference type="SAM" id="Phobius"/>
    </source>
</evidence>
<feature type="domain" description="Glycosyltransferase RgtA/B/C/D-like" evidence="9">
    <location>
        <begin position="83"/>
        <end position="216"/>
    </location>
</feature>
<organism evidence="10 11">
    <name type="scientific">Paenibacillus ginsengarvi</name>
    <dbReference type="NCBI Taxonomy" id="400777"/>
    <lineage>
        <taxon>Bacteria</taxon>
        <taxon>Bacillati</taxon>
        <taxon>Bacillota</taxon>
        <taxon>Bacilli</taxon>
        <taxon>Bacillales</taxon>
        <taxon>Paenibacillaceae</taxon>
        <taxon>Paenibacillus</taxon>
    </lineage>
</organism>
<evidence type="ECO:0000256" key="5">
    <source>
        <dbReference type="ARBA" id="ARBA00022692"/>
    </source>
</evidence>
<evidence type="ECO:0000256" key="3">
    <source>
        <dbReference type="ARBA" id="ARBA00022676"/>
    </source>
</evidence>
<dbReference type="Pfam" id="PF13231">
    <property type="entry name" value="PMT_2"/>
    <property type="match status" value="1"/>
</dbReference>
<dbReference type="GO" id="GO:0009103">
    <property type="term" value="P:lipopolysaccharide biosynthetic process"/>
    <property type="evidence" value="ECO:0007669"/>
    <property type="project" value="UniProtKB-ARBA"/>
</dbReference>
<feature type="transmembrane region" description="Helical" evidence="8">
    <location>
        <begin position="20"/>
        <end position="38"/>
    </location>
</feature>
<evidence type="ECO:0000256" key="6">
    <source>
        <dbReference type="ARBA" id="ARBA00022989"/>
    </source>
</evidence>
<evidence type="ECO:0000256" key="1">
    <source>
        <dbReference type="ARBA" id="ARBA00004651"/>
    </source>
</evidence>
<proteinExistence type="predicted"/>
<name>A0A3B0C231_9BACL</name>
<feature type="transmembrane region" description="Helical" evidence="8">
    <location>
        <begin position="221"/>
        <end position="240"/>
    </location>
</feature>
<dbReference type="PANTHER" id="PTHR33908">
    <property type="entry name" value="MANNOSYLTRANSFERASE YKCB-RELATED"/>
    <property type="match status" value="1"/>
</dbReference>
<evidence type="ECO:0000313" key="10">
    <source>
        <dbReference type="EMBL" id="RKN78259.1"/>
    </source>
</evidence>
<evidence type="ECO:0000313" key="11">
    <source>
        <dbReference type="Proteomes" id="UP000282311"/>
    </source>
</evidence>
<evidence type="ECO:0000256" key="2">
    <source>
        <dbReference type="ARBA" id="ARBA00022475"/>
    </source>
</evidence>
<keyword evidence="3" id="KW-0328">Glycosyltransferase</keyword>
<dbReference type="GO" id="GO:0005886">
    <property type="term" value="C:plasma membrane"/>
    <property type="evidence" value="ECO:0007669"/>
    <property type="project" value="UniProtKB-SubCell"/>
</dbReference>
<evidence type="ECO:0000256" key="7">
    <source>
        <dbReference type="ARBA" id="ARBA00023136"/>
    </source>
</evidence>
<keyword evidence="2" id="KW-1003">Cell membrane</keyword>
<keyword evidence="7 8" id="KW-0472">Membrane</keyword>
<dbReference type="Proteomes" id="UP000282311">
    <property type="component" value="Unassembled WGS sequence"/>
</dbReference>
<dbReference type="EMBL" id="RBAH01000019">
    <property type="protein sequence ID" value="RKN78259.1"/>
    <property type="molecule type" value="Genomic_DNA"/>
</dbReference>
<feature type="transmembrane region" description="Helical" evidence="8">
    <location>
        <begin position="334"/>
        <end position="353"/>
    </location>
</feature>
<dbReference type="AlphaFoldDB" id="A0A3B0C231"/>
<keyword evidence="11" id="KW-1185">Reference proteome</keyword>